<dbReference type="EMBL" id="JACHKZ010000029">
    <property type="protein sequence ID" value="MBB6579416.1"/>
    <property type="molecule type" value="Genomic_DNA"/>
</dbReference>
<evidence type="ECO:0000313" key="3">
    <source>
        <dbReference type="EMBL" id="MBB6579416.1"/>
    </source>
</evidence>
<feature type="domain" description="HTH araC/xylS-type" evidence="2">
    <location>
        <begin position="206"/>
        <end position="305"/>
    </location>
</feature>
<dbReference type="SUPFAM" id="SSF51182">
    <property type="entry name" value="RmlC-like cupins"/>
    <property type="match status" value="1"/>
</dbReference>
<name>A0ABR6RJQ2_9BURK</name>
<dbReference type="Proteomes" id="UP000562492">
    <property type="component" value="Unassembled WGS sequence"/>
</dbReference>
<dbReference type="PROSITE" id="PS01124">
    <property type="entry name" value="HTH_ARAC_FAMILY_2"/>
    <property type="match status" value="1"/>
</dbReference>
<dbReference type="Gene3D" id="1.10.10.60">
    <property type="entry name" value="Homeodomain-like"/>
    <property type="match status" value="1"/>
</dbReference>
<organism evidence="3 4">
    <name type="scientific">Comamonas odontotermitis</name>
    <dbReference type="NCBI Taxonomy" id="379895"/>
    <lineage>
        <taxon>Bacteria</taxon>
        <taxon>Pseudomonadati</taxon>
        <taxon>Pseudomonadota</taxon>
        <taxon>Betaproteobacteria</taxon>
        <taxon>Burkholderiales</taxon>
        <taxon>Comamonadaceae</taxon>
        <taxon>Comamonas</taxon>
    </lineage>
</organism>
<gene>
    <name evidence="3" type="ORF">HNP33_003529</name>
</gene>
<dbReference type="Gene3D" id="2.60.120.10">
    <property type="entry name" value="Jelly Rolls"/>
    <property type="match status" value="1"/>
</dbReference>
<dbReference type="RefSeq" id="WP_184710814.1">
    <property type="nucleotide sequence ID" value="NZ_JACHKZ010000029.1"/>
</dbReference>
<comment type="caution">
    <text evidence="3">The sequence shown here is derived from an EMBL/GenBank/DDBJ whole genome shotgun (WGS) entry which is preliminary data.</text>
</comment>
<dbReference type="PANTHER" id="PTHR11019">
    <property type="entry name" value="HTH-TYPE TRANSCRIPTIONAL REGULATOR NIMR"/>
    <property type="match status" value="1"/>
</dbReference>
<dbReference type="CDD" id="cd06124">
    <property type="entry name" value="cupin_NimR-like_N"/>
    <property type="match status" value="1"/>
</dbReference>
<sequence>MPSTIPPPSRRRASGPRITAVPTVSLATGPRAWEYVDSLTPHLFVPTLQRPVRAKQRVLQRDTQVLPHHHQWAQLAVSTTGTLHLRVPHATFVVPPGRALWIPPQVEHAVTMVETAELRTLYIYQAPGQCGPVAGDAPSPRWQRCRVLEVSDLLQALVRDLSTNSDAAEPPTPAQLARECHVSALLLDELARATQLDLRIDMPSDKRLLTLCQAVLRDPLAHDSLQAFARNSGASLRTVARLFRQELGCTYQQWRQQVILAKAVQLGASGLAMGQIAVELGYTPSAFSAMVQRAVGLPPARFLGMQRR</sequence>
<dbReference type="Pfam" id="PF02311">
    <property type="entry name" value="AraC_binding"/>
    <property type="match status" value="1"/>
</dbReference>
<dbReference type="SMART" id="SM00342">
    <property type="entry name" value="HTH_ARAC"/>
    <property type="match status" value="1"/>
</dbReference>
<evidence type="ECO:0000256" key="1">
    <source>
        <dbReference type="ARBA" id="ARBA00023125"/>
    </source>
</evidence>
<keyword evidence="4" id="KW-1185">Reference proteome</keyword>
<evidence type="ECO:0000259" key="2">
    <source>
        <dbReference type="PROSITE" id="PS01124"/>
    </source>
</evidence>
<dbReference type="InterPro" id="IPR003313">
    <property type="entry name" value="AraC-bd"/>
</dbReference>
<reference evidence="3 4" key="1">
    <citation type="submission" date="2020-08" db="EMBL/GenBank/DDBJ databases">
        <title>Functional genomics of gut bacteria from endangered species of beetles.</title>
        <authorList>
            <person name="Carlos-Shanley C."/>
        </authorList>
    </citation>
    <scope>NUCLEOTIDE SEQUENCE [LARGE SCALE GENOMIC DNA]</scope>
    <source>
        <strain evidence="3 4">S00124</strain>
    </source>
</reference>
<dbReference type="InterPro" id="IPR014710">
    <property type="entry name" value="RmlC-like_jellyroll"/>
</dbReference>
<accession>A0ABR6RJQ2</accession>
<proteinExistence type="predicted"/>
<keyword evidence="1" id="KW-0238">DNA-binding</keyword>
<dbReference type="PANTHER" id="PTHR11019:SF159">
    <property type="entry name" value="TRANSCRIPTIONAL REGULATOR-RELATED"/>
    <property type="match status" value="1"/>
</dbReference>
<evidence type="ECO:0000313" key="4">
    <source>
        <dbReference type="Proteomes" id="UP000562492"/>
    </source>
</evidence>
<dbReference type="InterPro" id="IPR011051">
    <property type="entry name" value="RmlC_Cupin_sf"/>
</dbReference>
<dbReference type="InterPro" id="IPR018060">
    <property type="entry name" value="HTH_AraC"/>
</dbReference>
<protein>
    <submittedName>
        <fullName evidence="3">AraC-like DNA-binding protein/quercetin dioxygenase-like cupin family protein</fullName>
    </submittedName>
</protein>
<dbReference type="Pfam" id="PF12833">
    <property type="entry name" value="HTH_18"/>
    <property type="match status" value="1"/>
</dbReference>